<feature type="chain" id="PRO_5042847073" description="C-type lectin domain-containing protein" evidence="2">
    <location>
        <begin position="18"/>
        <end position="566"/>
    </location>
</feature>
<evidence type="ECO:0000259" key="3">
    <source>
        <dbReference type="PROSITE" id="PS50041"/>
    </source>
</evidence>
<comment type="caution">
    <text evidence="4">The sequence shown here is derived from an EMBL/GenBank/DDBJ whole genome shotgun (WGS) entry which is preliminary data.</text>
</comment>
<name>A0AAN9G855_9CAEN</name>
<keyword evidence="5" id="KW-1185">Reference proteome</keyword>
<keyword evidence="2" id="KW-0732">Signal</keyword>
<keyword evidence="1" id="KW-1133">Transmembrane helix</keyword>
<dbReference type="SUPFAM" id="SSF56436">
    <property type="entry name" value="C-type lectin-like"/>
    <property type="match status" value="1"/>
</dbReference>
<feature type="transmembrane region" description="Helical" evidence="1">
    <location>
        <begin position="525"/>
        <end position="546"/>
    </location>
</feature>
<dbReference type="Gene3D" id="3.10.100.10">
    <property type="entry name" value="Mannose-Binding Protein A, subunit A"/>
    <property type="match status" value="1"/>
</dbReference>
<evidence type="ECO:0000313" key="5">
    <source>
        <dbReference type="Proteomes" id="UP001374579"/>
    </source>
</evidence>
<dbReference type="Proteomes" id="UP001374579">
    <property type="component" value="Unassembled WGS sequence"/>
</dbReference>
<dbReference type="InterPro" id="IPR001304">
    <property type="entry name" value="C-type_lectin-like"/>
</dbReference>
<accession>A0AAN9G855</accession>
<reference evidence="4 5" key="1">
    <citation type="submission" date="2024-02" db="EMBL/GenBank/DDBJ databases">
        <title>Chromosome-scale genome assembly of the rough periwinkle Littorina saxatilis.</title>
        <authorList>
            <person name="De Jode A."/>
            <person name="Faria R."/>
            <person name="Formenti G."/>
            <person name="Sims Y."/>
            <person name="Smith T.P."/>
            <person name="Tracey A."/>
            <person name="Wood J.M.D."/>
            <person name="Zagrodzka Z.B."/>
            <person name="Johannesson K."/>
            <person name="Butlin R.K."/>
            <person name="Leder E.H."/>
        </authorList>
    </citation>
    <scope>NUCLEOTIDE SEQUENCE [LARGE SCALE GENOMIC DNA]</scope>
    <source>
        <strain evidence="4">Snail1</strain>
        <tissue evidence="4">Muscle</tissue>
    </source>
</reference>
<protein>
    <recommendedName>
        <fullName evidence="3">C-type lectin domain-containing protein</fullName>
    </recommendedName>
</protein>
<dbReference type="InterPro" id="IPR016186">
    <property type="entry name" value="C-type_lectin-like/link_sf"/>
</dbReference>
<dbReference type="EMBL" id="JBAMIC010000012">
    <property type="protein sequence ID" value="KAK7099123.1"/>
    <property type="molecule type" value="Genomic_DNA"/>
</dbReference>
<evidence type="ECO:0000313" key="4">
    <source>
        <dbReference type="EMBL" id="KAK7099123.1"/>
    </source>
</evidence>
<feature type="domain" description="C-type lectin" evidence="3">
    <location>
        <begin position="36"/>
        <end position="126"/>
    </location>
</feature>
<evidence type="ECO:0000256" key="2">
    <source>
        <dbReference type="SAM" id="SignalP"/>
    </source>
</evidence>
<keyword evidence="1" id="KW-0812">Transmembrane</keyword>
<dbReference type="AlphaFoldDB" id="A0AAN9G855"/>
<evidence type="ECO:0000256" key="1">
    <source>
        <dbReference type="SAM" id="Phobius"/>
    </source>
</evidence>
<gene>
    <name evidence="4" type="ORF">V1264_003310</name>
</gene>
<dbReference type="InterPro" id="IPR016187">
    <property type="entry name" value="CTDL_fold"/>
</dbReference>
<feature type="signal peptide" evidence="2">
    <location>
        <begin position="1"/>
        <end position="17"/>
    </location>
</feature>
<sequence>MIFWIFVSAGLFSTVAAHTDVDAATSCPFTYSWFSYNDTLYAVSNNTVTDYDTARQCCQGLGPNVRLTVIENDDVITGLMTYIQSKFGTGAAEVWVDATRKGAYPTPFTWPDGRTVSPDLWDPIEPQKYDKYSRFKVKEKLLKGRGWESQYTPFCQGFSRGEEQQAPVMDTYTRNTESISTIVSLGFSAEQLDSFSETLTTDNALTEILSTSPAEVYMDSEVILPTASTKVPSTSGADFPEALTTASLETKMGSEYPFSFEILPVLVSLSPTETATDLSDALHSSHDFSWSLPESNYASVVHHSTAVSRTIVEQITPVSGSEETQVPDLIFTSIRLTVSSTQLTSSDLDGTFSAEWTFHDSDAQTHATGFFDGVTKSGLEIAQHTDLLDQSWSGWTAGSSTKSGDGSTSERSPGSLATTKVTLLSDWMSQIPHSNYQTEYFSTERTDTLTSATVSEPTSPDVGKNILCQSCNCAFHSRRNSQGNETKDKVMEKINRIRAYLSVNKSTLSRSVRKKISADDKRTSARAVGCVGLVFLLVVLLPIVLLDLQRLFSKKVEHQRDNQKLN</sequence>
<dbReference type="SMART" id="SM00034">
    <property type="entry name" value="CLECT"/>
    <property type="match status" value="1"/>
</dbReference>
<dbReference type="PROSITE" id="PS50041">
    <property type="entry name" value="C_TYPE_LECTIN_2"/>
    <property type="match status" value="1"/>
</dbReference>
<proteinExistence type="predicted"/>
<organism evidence="4 5">
    <name type="scientific">Littorina saxatilis</name>
    <dbReference type="NCBI Taxonomy" id="31220"/>
    <lineage>
        <taxon>Eukaryota</taxon>
        <taxon>Metazoa</taxon>
        <taxon>Spiralia</taxon>
        <taxon>Lophotrochozoa</taxon>
        <taxon>Mollusca</taxon>
        <taxon>Gastropoda</taxon>
        <taxon>Caenogastropoda</taxon>
        <taxon>Littorinimorpha</taxon>
        <taxon>Littorinoidea</taxon>
        <taxon>Littorinidae</taxon>
        <taxon>Littorina</taxon>
    </lineage>
</organism>
<keyword evidence="1" id="KW-0472">Membrane</keyword>